<accession>A0ACB8R8Y2</accession>
<reference evidence="1" key="2">
    <citation type="journal article" date="2022" name="New Phytol.">
        <title>Evolutionary transition to the ectomycorrhizal habit in the genomes of a hyperdiverse lineage of mushroom-forming fungi.</title>
        <authorList>
            <person name="Looney B."/>
            <person name="Miyauchi S."/>
            <person name="Morin E."/>
            <person name="Drula E."/>
            <person name="Courty P.E."/>
            <person name="Kohler A."/>
            <person name="Kuo A."/>
            <person name="LaButti K."/>
            <person name="Pangilinan J."/>
            <person name="Lipzen A."/>
            <person name="Riley R."/>
            <person name="Andreopoulos W."/>
            <person name="He G."/>
            <person name="Johnson J."/>
            <person name="Nolan M."/>
            <person name="Tritt A."/>
            <person name="Barry K.W."/>
            <person name="Grigoriev I.V."/>
            <person name="Nagy L.G."/>
            <person name="Hibbett D."/>
            <person name="Henrissat B."/>
            <person name="Matheny P.B."/>
            <person name="Labbe J."/>
            <person name="Martin F.M."/>
        </authorList>
    </citation>
    <scope>NUCLEOTIDE SEQUENCE</scope>
    <source>
        <strain evidence="1">FP105234-sp</strain>
    </source>
</reference>
<name>A0ACB8R8Y2_9AGAM</name>
<feature type="non-terminal residue" evidence="1">
    <location>
        <position position="149"/>
    </location>
</feature>
<protein>
    <submittedName>
        <fullName evidence="1">Uncharacterized protein</fullName>
    </submittedName>
</protein>
<evidence type="ECO:0000313" key="2">
    <source>
        <dbReference type="Proteomes" id="UP000814033"/>
    </source>
</evidence>
<dbReference type="Proteomes" id="UP000814033">
    <property type="component" value="Unassembled WGS sequence"/>
</dbReference>
<comment type="caution">
    <text evidence="1">The sequence shown here is derived from an EMBL/GenBank/DDBJ whole genome shotgun (WGS) entry which is preliminary data.</text>
</comment>
<keyword evidence="2" id="KW-1185">Reference proteome</keyword>
<gene>
    <name evidence="1" type="ORF">FA95DRAFT_1502690</name>
</gene>
<proteinExistence type="predicted"/>
<sequence length="149" mass="17134">MAGRQTDNQTTLLTKFVANPEKRPKRDLTGEWTRSEFQTLVMTNSWRALARMARDRIVEADPEDLPVVLNLWSLRLSCLSRMRLFNQGTAETTDLLTVLSAIEPPTARAYVFDTLLPFELEVLQARVRYWSGDPRGYMDALSALLRKCR</sequence>
<reference evidence="1" key="1">
    <citation type="submission" date="2021-02" db="EMBL/GenBank/DDBJ databases">
        <authorList>
            <consortium name="DOE Joint Genome Institute"/>
            <person name="Ahrendt S."/>
            <person name="Looney B.P."/>
            <person name="Miyauchi S."/>
            <person name="Morin E."/>
            <person name="Drula E."/>
            <person name="Courty P.E."/>
            <person name="Chicoki N."/>
            <person name="Fauchery L."/>
            <person name="Kohler A."/>
            <person name="Kuo A."/>
            <person name="Labutti K."/>
            <person name="Pangilinan J."/>
            <person name="Lipzen A."/>
            <person name="Riley R."/>
            <person name="Andreopoulos W."/>
            <person name="He G."/>
            <person name="Johnson J."/>
            <person name="Barry K.W."/>
            <person name="Grigoriev I.V."/>
            <person name="Nagy L."/>
            <person name="Hibbett D."/>
            <person name="Henrissat B."/>
            <person name="Matheny P.B."/>
            <person name="Labbe J."/>
            <person name="Martin F."/>
        </authorList>
    </citation>
    <scope>NUCLEOTIDE SEQUENCE</scope>
    <source>
        <strain evidence="1">FP105234-sp</strain>
    </source>
</reference>
<organism evidence="1 2">
    <name type="scientific">Auriscalpium vulgare</name>
    <dbReference type="NCBI Taxonomy" id="40419"/>
    <lineage>
        <taxon>Eukaryota</taxon>
        <taxon>Fungi</taxon>
        <taxon>Dikarya</taxon>
        <taxon>Basidiomycota</taxon>
        <taxon>Agaricomycotina</taxon>
        <taxon>Agaricomycetes</taxon>
        <taxon>Russulales</taxon>
        <taxon>Auriscalpiaceae</taxon>
        <taxon>Auriscalpium</taxon>
    </lineage>
</organism>
<dbReference type="EMBL" id="MU276187">
    <property type="protein sequence ID" value="KAI0040544.1"/>
    <property type="molecule type" value="Genomic_DNA"/>
</dbReference>
<evidence type="ECO:0000313" key="1">
    <source>
        <dbReference type="EMBL" id="KAI0040544.1"/>
    </source>
</evidence>